<reference evidence="3 4" key="1">
    <citation type="journal article" date="2015" name="Int. J. Syst. Evol. Microbiol.">
        <title>Tumebacillus algifaecis sp. nov., isolated from decomposing algal scum.</title>
        <authorList>
            <person name="Wu Y.F."/>
            <person name="Zhang B."/>
            <person name="Xing P."/>
            <person name="Wu Q.L."/>
            <person name="Liu S.J."/>
        </authorList>
    </citation>
    <scope>NUCLEOTIDE SEQUENCE [LARGE SCALE GENOMIC DNA]</scope>
    <source>
        <strain evidence="3 4">THMBR28</strain>
    </source>
</reference>
<dbReference type="AlphaFoldDB" id="A0A223D6G2"/>
<keyword evidence="2" id="KW-0812">Transmembrane</keyword>
<proteinExistence type="predicted"/>
<dbReference type="EMBL" id="CP022657">
    <property type="protein sequence ID" value="ASS76986.1"/>
    <property type="molecule type" value="Genomic_DNA"/>
</dbReference>
<dbReference type="KEGG" id="tab:CIG75_20170"/>
<feature type="region of interest" description="Disordered" evidence="1">
    <location>
        <begin position="297"/>
        <end position="332"/>
    </location>
</feature>
<keyword evidence="4" id="KW-1185">Reference proteome</keyword>
<keyword evidence="2" id="KW-0472">Membrane</keyword>
<keyword evidence="2" id="KW-1133">Transmembrane helix</keyword>
<evidence type="ECO:0000256" key="1">
    <source>
        <dbReference type="SAM" id="MobiDB-lite"/>
    </source>
</evidence>
<evidence type="ECO:0000313" key="4">
    <source>
        <dbReference type="Proteomes" id="UP000214688"/>
    </source>
</evidence>
<dbReference type="Proteomes" id="UP000214688">
    <property type="component" value="Chromosome"/>
</dbReference>
<accession>A0A223D6G2</accession>
<protein>
    <submittedName>
        <fullName evidence="3">Uncharacterized protein</fullName>
    </submittedName>
</protein>
<organism evidence="3 4">
    <name type="scientific">Tumebacillus algifaecis</name>
    <dbReference type="NCBI Taxonomy" id="1214604"/>
    <lineage>
        <taxon>Bacteria</taxon>
        <taxon>Bacillati</taxon>
        <taxon>Bacillota</taxon>
        <taxon>Bacilli</taxon>
        <taxon>Bacillales</taxon>
        <taxon>Alicyclobacillaceae</taxon>
        <taxon>Tumebacillus</taxon>
    </lineage>
</organism>
<gene>
    <name evidence="3" type="ORF">CIG75_20170</name>
</gene>
<sequence length="365" mass="38297">MGSGYLRKLRLLTIVLLVIMLVAGGTTFALASLSLQEEASMQGMGTINITASPDPIFAGAQHIGNIAPGDQETGSLTVKNKGNSRVRVYLKHVLDGAIFKQFPNSDHPLQISYAIQIYNRFQLPVGTKIEVPVFSSNQNSPSFELGRNEQAIISYTYAMPLEAGNDYQGQEGQLDVHVIAHEVSVPPPTCEEKGTCPPTCEESGTCPPTCEESGTCPPTCEESGTCPPACEESGTCPPACEESGTCPPACEESGTCPPACEESGTCPPACEESGTCPPTCEESGTCPPACEESGTCPPTEPPTEPKPNDPDPKPAPPTKPPLAGEIPGGTQPRTGVAVIETVWQGAGLLLFGGLLILLARRRGHH</sequence>
<evidence type="ECO:0000256" key="2">
    <source>
        <dbReference type="SAM" id="Phobius"/>
    </source>
</evidence>
<evidence type="ECO:0000313" key="3">
    <source>
        <dbReference type="EMBL" id="ASS76986.1"/>
    </source>
</evidence>
<name>A0A223D6G2_9BACL</name>
<feature type="transmembrane region" description="Helical" evidence="2">
    <location>
        <begin position="341"/>
        <end position="359"/>
    </location>
</feature>